<accession>A0ABV5ZSB2</accession>
<proteinExistence type="predicted"/>
<dbReference type="Proteomes" id="UP001589693">
    <property type="component" value="Unassembled WGS sequence"/>
</dbReference>
<name>A0ABV5ZSB2_9PSEU</name>
<dbReference type="InterPro" id="IPR053847">
    <property type="entry name" value="DUF6928"/>
</dbReference>
<dbReference type="Pfam" id="PF21997">
    <property type="entry name" value="DUF6928"/>
    <property type="match status" value="1"/>
</dbReference>
<dbReference type="EMBL" id="JBHLZU010000006">
    <property type="protein sequence ID" value="MFB9903775.1"/>
    <property type="molecule type" value="Genomic_DNA"/>
</dbReference>
<evidence type="ECO:0000313" key="1">
    <source>
        <dbReference type="EMBL" id="MFB9903775.1"/>
    </source>
</evidence>
<sequence length="204" mass="22103">MGSKAALVVFAGVDSKKAFQGTPEIDRAKSKKLAESVLGAAVNETGLLALDLAVWPDSGVACVASFPGFEVFCCRGLARNRPSELTEQISRLAAGRDAYGVFMHSAQDWAAFAVWSGGDLVRSLSVIPEAGVIEDRGERLPFELPFWKGERPVRGETNYALPFHPIDFGNEALRKFFCFILEGSEDDSCIDPEKIEIPAFVTAS</sequence>
<reference evidence="1 2" key="1">
    <citation type="submission" date="2024-09" db="EMBL/GenBank/DDBJ databases">
        <authorList>
            <person name="Sun Q."/>
            <person name="Mori K."/>
        </authorList>
    </citation>
    <scope>NUCLEOTIDE SEQUENCE [LARGE SCALE GENOMIC DNA]</scope>
    <source>
        <strain evidence="1 2">TBRC 7907</strain>
    </source>
</reference>
<comment type="caution">
    <text evidence="1">The sequence shown here is derived from an EMBL/GenBank/DDBJ whole genome shotgun (WGS) entry which is preliminary data.</text>
</comment>
<gene>
    <name evidence="1" type="ORF">ACFFQA_07480</name>
</gene>
<organism evidence="1 2">
    <name type="scientific">Allokutzneria oryzae</name>
    <dbReference type="NCBI Taxonomy" id="1378989"/>
    <lineage>
        <taxon>Bacteria</taxon>
        <taxon>Bacillati</taxon>
        <taxon>Actinomycetota</taxon>
        <taxon>Actinomycetes</taxon>
        <taxon>Pseudonocardiales</taxon>
        <taxon>Pseudonocardiaceae</taxon>
        <taxon>Allokutzneria</taxon>
    </lineage>
</organism>
<dbReference type="RefSeq" id="WP_377850932.1">
    <property type="nucleotide sequence ID" value="NZ_JBHLZU010000006.1"/>
</dbReference>
<evidence type="ECO:0000313" key="2">
    <source>
        <dbReference type="Proteomes" id="UP001589693"/>
    </source>
</evidence>
<protein>
    <submittedName>
        <fullName evidence="1">DUF6928 family protein</fullName>
    </submittedName>
</protein>
<keyword evidence="2" id="KW-1185">Reference proteome</keyword>